<keyword evidence="2" id="KW-1185">Reference proteome</keyword>
<comment type="caution">
    <text evidence="1">The sequence shown here is derived from an EMBL/GenBank/DDBJ whole genome shotgun (WGS) entry which is preliminary data.</text>
</comment>
<evidence type="ECO:0000313" key="2">
    <source>
        <dbReference type="Proteomes" id="UP001589610"/>
    </source>
</evidence>
<protein>
    <submittedName>
        <fullName evidence="1">Uncharacterized protein</fullName>
    </submittedName>
</protein>
<name>A0ABV5TA13_9ACTN</name>
<dbReference type="RefSeq" id="WP_344745380.1">
    <property type="nucleotide sequence ID" value="NZ_BAAAWW010000064.1"/>
</dbReference>
<proteinExistence type="predicted"/>
<organism evidence="1 2">
    <name type="scientific">Streptosporangium vulgare</name>
    <dbReference type="NCBI Taxonomy" id="46190"/>
    <lineage>
        <taxon>Bacteria</taxon>
        <taxon>Bacillati</taxon>
        <taxon>Actinomycetota</taxon>
        <taxon>Actinomycetes</taxon>
        <taxon>Streptosporangiales</taxon>
        <taxon>Streptosporangiaceae</taxon>
        <taxon>Streptosporangium</taxon>
    </lineage>
</organism>
<accession>A0ABV5TA13</accession>
<sequence length="86" mass="9452">MVTLNASRTERLTEHDRLFAEFPENSWAEPAGDPVATLAESGVHLHRRQEAPGADTVLVKCEVLDDLVIEDLDHPAPVVAAWTYCG</sequence>
<dbReference type="EMBL" id="JBHMBS010000004">
    <property type="protein sequence ID" value="MFB9675887.1"/>
    <property type="molecule type" value="Genomic_DNA"/>
</dbReference>
<reference evidence="1 2" key="1">
    <citation type="submission" date="2024-09" db="EMBL/GenBank/DDBJ databases">
        <authorList>
            <person name="Sun Q."/>
            <person name="Mori K."/>
        </authorList>
    </citation>
    <scope>NUCLEOTIDE SEQUENCE [LARGE SCALE GENOMIC DNA]</scope>
    <source>
        <strain evidence="1 2">JCM 3028</strain>
    </source>
</reference>
<evidence type="ECO:0000313" key="1">
    <source>
        <dbReference type="EMBL" id="MFB9675887.1"/>
    </source>
</evidence>
<dbReference type="Proteomes" id="UP001589610">
    <property type="component" value="Unassembled WGS sequence"/>
</dbReference>
<gene>
    <name evidence="1" type="ORF">ACFFRH_10345</name>
</gene>